<dbReference type="GO" id="GO:0008483">
    <property type="term" value="F:transaminase activity"/>
    <property type="evidence" value="ECO:0007669"/>
    <property type="project" value="UniProtKB-KW"/>
</dbReference>
<keyword evidence="3" id="KW-0663">Pyridoxal phosphate</keyword>
<keyword evidence="2" id="KW-0378">Hydrolase</keyword>
<evidence type="ECO:0000256" key="2">
    <source>
        <dbReference type="ARBA" id="ARBA00022801"/>
    </source>
</evidence>
<dbReference type="GO" id="GO:0043420">
    <property type="term" value="P:anthranilate metabolic process"/>
    <property type="evidence" value="ECO:0007669"/>
    <property type="project" value="TreeGrafter"/>
</dbReference>
<feature type="domain" description="Aminotransferase class V" evidence="4">
    <location>
        <begin position="56"/>
        <end position="360"/>
    </location>
</feature>
<dbReference type="GO" id="GO:0005737">
    <property type="term" value="C:cytoplasm"/>
    <property type="evidence" value="ECO:0007669"/>
    <property type="project" value="InterPro"/>
</dbReference>
<dbReference type="AlphaFoldDB" id="A0AAF0CII6"/>
<dbReference type="Gene3D" id="3.40.640.10">
    <property type="entry name" value="Type I PLP-dependent aspartate aminotransferase-like (Major domain)"/>
    <property type="match status" value="1"/>
</dbReference>
<accession>A0AAF0CII6</accession>
<evidence type="ECO:0000259" key="4">
    <source>
        <dbReference type="Pfam" id="PF00266"/>
    </source>
</evidence>
<dbReference type="Pfam" id="PF00266">
    <property type="entry name" value="Aminotran_5"/>
    <property type="match status" value="1"/>
</dbReference>
<dbReference type="GO" id="GO:0030170">
    <property type="term" value="F:pyridoxal phosphate binding"/>
    <property type="evidence" value="ECO:0007669"/>
    <property type="project" value="InterPro"/>
</dbReference>
<evidence type="ECO:0000313" key="5">
    <source>
        <dbReference type="EMBL" id="WDI32892.1"/>
    </source>
</evidence>
<keyword evidence="1" id="KW-0662">Pyridine nucleotide biosynthesis</keyword>
<dbReference type="GO" id="GO:0019441">
    <property type="term" value="P:L-tryptophan catabolic process to kynurenine"/>
    <property type="evidence" value="ECO:0007669"/>
    <property type="project" value="TreeGrafter"/>
</dbReference>
<evidence type="ECO:0000256" key="3">
    <source>
        <dbReference type="ARBA" id="ARBA00022898"/>
    </source>
</evidence>
<dbReference type="InterPro" id="IPR010111">
    <property type="entry name" value="Kynureninase"/>
</dbReference>
<organism evidence="5 6">
    <name type="scientific">Hyphococcus flavus</name>
    <dbReference type="NCBI Taxonomy" id="1866326"/>
    <lineage>
        <taxon>Bacteria</taxon>
        <taxon>Pseudomonadati</taxon>
        <taxon>Pseudomonadota</taxon>
        <taxon>Alphaproteobacteria</taxon>
        <taxon>Parvularculales</taxon>
        <taxon>Parvularculaceae</taxon>
        <taxon>Hyphococcus</taxon>
    </lineage>
</organism>
<keyword evidence="6" id="KW-1185">Reference proteome</keyword>
<dbReference type="InterPro" id="IPR015421">
    <property type="entry name" value="PyrdxlP-dep_Trfase_major"/>
</dbReference>
<sequence length="368" mass="40673">MRDQFHFPDKHYFLSHSVGAQPISYDNFFRNGFADPWEKEGFHVWEPWFGAIDGFKRGLSAIIGAHPQDICPLSNVSDGASKIMLSLPERRRRRKIVLTEDDFPTMGFALAQGRRLGYEIVFLPGGARLADPDAWAPAFEDDVQLVAVMQVFSNTSVLSPVREIARRAREKGVFCLVDAAQAAGAVPVRLNEWRPDFALGTSLKYLCGGPGAAWMWADRESANQCAPLNVGWFSHKDPFEFDIKHFKYAEGVGRFTGGTPSVAPLAGALAGQNVINEYGVERVYEHNQRLLSRLADALPKGAFLSTIREGMRGSAVLIKVKDYAAAAAHLAQAGIHHDTRLGAVRVSFHLYNDENDVDALVKALEPHL</sequence>
<name>A0AAF0CII6_9PROT</name>
<dbReference type="KEGG" id="hfl:PUV54_06735"/>
<proteinExistence type="predicted"/>
<dbReference type="Gene3D" id="3.90.1150.10">
    <property type="entry name" value="Aspartate Aminotransferase, domain 1"/>
    <property type="match status" value="1"/>
</dbReference>
<dbReference type="PANTHER" id="PTHR14084:SF0">
    <property type="entry name" value="KYNURENINASE"/>
    <property type="match status" value="1"/>
</dbReference>
<dbReference type="PANTHER" id="PTHR14084">
    <property type="entry name" value="KYNURENINASE"/>
    <property type="match status" value="1"/>
</dbReference>
<dbReference type="GO" id="GO:0009435">
    <property type="term" value="P:NAD+ biosynthetic process"/>
    <property type="evidence" value="ECO:0007669"/>
    <property type="project" value="InterPro"/>
</dbReference>
<evidence type="ECO:0000313" key="6">
    <source>
        <dbReference type="Proteomes" id="UP001214043"/>
    </source>
</evidence>
<keyword evidence="5" id="KW-0808">Transferase</keyword>
<dbReference type="Proteomes" id="UP001214043">
    <property type="component" value="Chromosome"/>
</dbReference>
<dbReference type="RefSeq" id="WP_274494845.1">
    <property type="nucleotide sequence ID" value="NZ_CP118166.1"/>
</dbReference>
<evidence type="ECO:0000256" key="1">
    <source>
        <dbReference type="ARBA" id="ARBA00022642"/>
    </source>
</evidence>
<dbReference type="SUPFAM" id="SSF53383">
    <property type="entry name" value="PLP-dependent transferases"/>
    <property type="match status" value="1"/>
</dbReference>
<dbReference type="InterPro" id="IPR015424">
    <property type="entry name" value="PyrdxlP-dep_Trfase"/>
</dbReference>
<reference evidence="5" key="1">
    <citation type="submission" date="2023-02" db="EMBL/GenBank/DDBJ databases">
        <title>Genome sequence of Hyphococcus flavus.</title>
        <authorList>
            <person name="Rong J.-C."/>
            <person name="Zhao Q."/>
            <person name="Yi M."/>
            <person name="Wu J.-Y."/>
        </authorList>
    </citation>
    <scope>NUCLEOTIDE SEQUENCE</scope>
    <source>
        <strain evidence="5">MCCC 1K03223</strain>
    </source>
</reference>
<protein>
    <submittedName>
        <fullName evidence="5">Aminotransferase class V-fold PLP-dependent enzyme</fullName>
    </submittedName>
</protein>
<dbReference type="InterPro" id="IPR015422">
    <property type="entry name" value="PyrdxlP-dep_Trfase_small"/>
</dbReference>
<dbReference type="EMBL" id="CP118166">
    <property type="protein sequence ID" value="WDI32892.1"/>
    <property type="molecule type" value="Genomic_DNA"/>
</dbReference>
<dbReference type="GO" id="GO:0030429">
    <property type="term" value="F:kynureninase activity"/>
    <property type="evidence" value="ECO:0007669"/>
    <property type="project" value="InterPro"/>
</dbReference>
<gene>
    <name evidence="5" type="ORF">PUV54_06735</name>
</gene>
<keyword evidence="5" id="KW-0032">Aminotransferase</keyword>
<dbReference type="InterPro" id="IPR000192">
    <property type="entry name" value="Aminotrans_V_dom"/>
</dbReference>